<accession>A0A223CZ43</accession>
<feature type="domain" description="SGNH hydrolase-type esterase" evidence="1">
    <location>
        <begin position="6"/>
        <end position="204"/>
    </location>
</feature>
<name>A0A223CZ43_9BACL</name>
<dbReference type="RefSeq" id="WP_094235655.1">
    <property type="nucleotide sequence ID" value="NZ_CP022657.1"/>
</dbReference>
<dbReference type="OrthoDB" id="26855at2"/>
<dbReference type="Proteomes" id="UP000214688">
    <property type="component" value="Chromosome"/>
</dbReference>
<dbReference type="SUPFAM" id="SSF52266">
    <property type="entry name" value="SGNH hydrolase"/>
    <property type="match status" value="1"/>
</dbReference>
<dbReference type="Pfam" id="PF13472">
    <property type="entry name" value="Lipase_GDSL_2"/>
    <property type="match status" value="1"/>
</dbReference>
<dbReference type="CDD" id="cd00229">
    <property type="entry name" value="SGNH_hydrolase"/>
    <property type="match status" value="1"/>
</dbReference>
<evidence type="ECO:0000313" key="3">
    <source>
        <dbReference type="Proteomes" id="UP000214688"/>
    </source>
</evidence>
<dbReference type="InterPro" id="IPR013830">
    <property type="entry name" value="SGNH_hydro"/>
</dbReference>
<dbReference type="AlphaFoldDB" id="A0A223CZ43"/>
<dbReference type="Gene3D" id="3.40.50.1110">
    <property type="entry name" value="SGNH hydrolase"/>
    <property type="match status" value="1"/>
</dbReference>
<proteinExistence type="predicted"/>
<gene>
    <name evidence="2" type="ORF">CIG75_04990</name>
</gene>
<keyword evidence="3" id="KW-1185">Reference proteome</keyword>
<dbReference type="InterPro" id="IPR036514">
    <property type="entry name" value="SGNH_hydro_sf"/>
</dbReference>
<dbReference type="EMBL" id="CP022657">
    <property type="protein sequence ID" value="ASS74403.1"/>
    <property type="molecule type" value="Genomic_DNA"/>
</dbReference>
<reference evidence="2 3" key="1">
    <citation type="journal article" date="2015" name="Int. J. Syst. Evol. Microbiol.">
        <title>Tumebacillus algifaecis sp. nov., isolated from decomposing algal scum.</title>
        <authorList>
            <person name="Wu Y.F."/>
            <person name="Zhang B."/>
            <person name="Xing P."/>
            <person name="Wu Q.L."/>
            <person name="Liu S.J."/>
        </authorList>
    </citation>
    <scope>NUCLEOTIDE SEQUENCE [LARGE SCALE GENOMIC DNA]</scope>
    <source>
        <strain evidence="2 3">THMBR28</strain>
    </source>
</reference>
<evidence type="ECO:0000259" key="1">
    <source>
        <dbReference type="Pfam" id="PF13472"/>
    </source>
</evidence>
<sequence length="214" mass="22822">MICYTALGDSITAGLNATSYSLAYPSLIVQGAKKRGKEAALRVVAHNGWTSGALVAALPYALDAVRRSTTVTIWIGGNDLLKAAIAIVGQGRPVKAAVAGLLTSYGHNLEQIVSTIGRHSSARVVLCTQYNPFPNSPVALEAVGALNSVTEQAAKRLHTELAPVHSWIEGNQPTLIEGYRTGRIEDALQLFRRPIHPNNAGHAVIARHLSSYIR</sequence>
<protein>
    <recommendedName>
        <fullName evidence="1">SGNH hydrolase-type esterase domain-containing protein</fullName>
    </recommendedName>
</protein>
<organism evidence="2 3">
    <name type="scientific">Tumebacillus algifaecis</name>
    <dbReference type="NCBI Taxonomy" id="1214604"/>
    <lineage>
        <taxon>Bacteria</taxon>
        <taxon>Bacillati</taxon>
        <taxon>Bacillota</taxon>
        <taxon>Bacilli</taxon>
        <taxon>Bacillales</taxon>
        <taxon>Alicyclobacillaceae</taxon>
        <taxon>Tumebacillus</taxon>
    </lineage>
</organism>
<dbReference type="KEGG" id="tab:CIG75_04990"/>
<evidence type="ECO:0000313" key="2">
    <source>
        <dbReference type="EMBL" id="ASS74403.1"/>
    </source>
</evidence>